<reference evidence="1" key="1">
    <citation type="submission" date="2015-11" db="EMBL/GenBank/DDBJ databases">
        <title>De novo transcriptome assembly of four potential Pierce s Disease insect vectors from Arizona vineyards.</title>
        <authorList>
            <person name="Tassone E.E."/>
        </authorList>
    </citation>
    <scope>NUCLEOTIDE SEQUENCE</scope>
</reference>
<sequence>PLIAIFGPKKGIPVLSANRLQNYAYILSNYDFDLCYVQSNKNCADYLSRATVENADSTENINHVNTSFECPAHLNIKEISIATQNDPVLKTVYSNIISGWPKKVNQELKLFKSIVAELTVEKGCIFRGNRLLVPP</sequence>
<feature type="non-terminal residue" evidence="1">
    <location>
        <position position="135"/>
    </location>
</feature>
<dbReference type="PANTHER" id="PTHR37984">
    <property type="entry name" value="PROTEIN CBG26694"/>
    <property type="match status" value="1"/>
</dbReference>
<evidence type="ECO:0000313" key="1">
    <source>
        <dbReference type="EMBL" id="JAS60697.1"/>
    </source>
</evidence>
<dbReference type="InterPro" id="IPR050951">
    <property type="entry name" value="Retrovirus_Pol_polyprotein"/>
</dbReference>
<dbReference type="EMBL" id="GECZ01009072">
    <property type="protein sequence ID" value="JAS60697.1"/>
    <property type="molecule type" value="Transcribed_RNA"/>
</dbReference>
<name>A0A1B6GE47_9HEMI</name>
<protein>
    <submittedName>
        <fullName evidence="1">Uncharacterized protein</fullName>
    </submittedName>
</protein>
<feature type="non-terminal residue" evidence="1">
    <location>
        <position position="1"/>
    </location>
</feature>
<proteinExistence type="predicted"/>
<gene>
    <name evidence="1" type="ORF">g.43858</name>
</gene>
<dbReference type="AlphaFoldDB" id="A0A1B6GE47"/>
<organism evidence="1">
    <name type="scientific">Cuerna arida</name>
    <dbReference type="NCBI Taxonomy" id="1464854"/>
    <lineage>
        <taxon>Eukaryota</taxon>
        <taxon>Metazoa</taxon>
        <taxon>Ecdysozoa</taxon>
        <taxon>Arthropoda</taxon>
        <taxon>Hexapoda</taxon>
        <taxon>Insecta</taxon>
        <taxon>Pterygota</taxon>
        <taxon>Neoptera</taxon>
        <taxon>Paraneoptera</taxon>
        <taxon>Hemiptera</taxon>
        <taxon>Auchenorrhyncha</taxon>
        <taxon>Membracoidea</taxon>
        <taxon>Cicadellidae</taxon>
        <taxon>Cicadellinae</taxon>
        <taxon>Proconiini</taxon>
        <taxon>Cuerna</taxon>
    </lineage>
</organism>
<accession>A0A1B6GE47</accession>
<dbReference type="PANTHER" id="PTHR37984:SF5">
    <property type="entry name" value="PROTEIN NYNRIN-LIKE"/>
    <property type="match status" value="1"/>
</dbReference>